<feature type="chain" id="PRO_5044760326" description="Alpha-1,6-mannosyl-glycoprotein 2-beta-N-acetylglucosaminyltransferase" evidence="26">
    <location>
        <begin position="33"/>
        <end position="486"/>
    </location>
</feature>
<comment type="catalytic activity">
    <reaction evidence="22">
        <text>an N(4)-{beta-D-GlcNAc-(1-&gt;2)-alpha-D-Man-(1-&gt;3)-[alpha-D-Man-(1-&gt;6)]-beta-D-Man-(1-&gt;4)-beta-D-GlcNAc-(1-&gt;4)-beta-D-GlcNAc}-L-asparaginyl-[protein] + UDP-N-acetyl-alpha-D-glucosamine = N(4)-{beta-D-GlcNAc-(1-&gt;2)-alpha-D-Man-(1-&gt;3)-[beta-D-GlcNAc-(1-&gt;2)-alpha-D-Man-(1-&gt;6)]-beta-D-Man-(1-&gt;4)-beta-D-GlcNAc-(1-&gt;4)-beta-D-GlcNAc}-L-asparaginyl-[protein] + UDP + H(+)</text>
        <dbReference type="Rhea" id="RHEA:12941"/>
        <dbReference type="Rhea" id="RHEA-COMP:13526"/>
        <dbReference type="Rhea" id="RHEA-COMP:14369"/>
        <dbReference type="ChEBI" id="CHEBI:15378"/>
        <dbReference type="ChEBI" id="CHEBI:57705"/>
        <dbReference type="ChEBI" id="CHEBI:58223"/>
        <dbReference type="ChEBI" id="CHEBI:60615"/>
        <dbReference type="ChEBI" id="CHEBI:60651"/>
        <dbReference type="EC" id="2.4.1.143"/>
    </reaction>
</comment>
<evidence type="ECO:0000256" key="9">
    <source>
        <dbReference type="ARBA" id="ARBA00022692"/>
    </source>
</evidence>
<feature type="binding site" evidence="23">
    <location>
        <position position="186"/>
    </location>
    <ligand>
        <name>substrate</name>
    </ligand>
</feature>
<evidence type="ECO:0000256" key="11">
    <source>
        <dbReference type="ARBA" id="ARBA00022968"/>
    </source>
</evidence>
<dbReference type="PANTHER" id="PTHR12871">
    <property type="entry name" value="BETA-1,2-N-ACETYLGLUCOSAMINYLTRANSFERASE II"/>
    <property type="match status" value="1"/>
</dbReference>
<evidence type="ECO:0000256" key="12">
    <source>
        <dbReference type="ARBA" id="ARBA00022989"/>
    </source>
</evidence>
<keyword evidence="28" id="KW-1185">Reference proteome</keyword>
<evidence type="ECO:0000256" key="22">
    <source>
        <dbReference type="ARBA" id="ARBA00093257"/>
    </source>
</evidence>
<organism evidence="27 28">
    <name type="scientific">Batillaria attramentaria</name>
    <dbReference type="NCBI Taxonomy" id="370345"/>
    <lineage>
        <taxon>Eukaryota</taxon>
        <taxon>Metazoa</taxon>
        <taxon>Spiralia</taxon>
        <taxon>Lophotrochozoa</taxon>
        <taxon>Mollusca</taxon>
        <taxon>Gastropoda</taxon>
        <taxon>Caenogastropoda</taxon>
        <taxon>Sorbeoconcha</taxon>
        <taxon>Cerithioidea</taxon>
        <taxon>Batillariidae</taxon>
        <taxon>Batillaria</taxon>
    </lineage>
</organism>
<evidence type="ECO:0000256" key="3">
    <source>
        <dbReference type="ARBA" id="ARBA00004922"/>
    </source>
</evidence>
<evidence type="ECO:0000256" key="5">
    <source>
        <dbReference type="ARBA" id="ARBA00012613"/>
    </source>
</evidence>
<comment type="pathway">
    <text evidence="3">Protein modification; protein glycosylation.</text>
</comment>
<name>A0ABD0JK39_9CAEN</name>
<protein>
    <recommendedName>
        <fullName evidence="6">Alpha-1,6-mannosyl-glycoprotein 2-beta-N-acetylglucosaminyltransferase</fullName>
        <ecNumber evidence="5">2.4.1.143</ecNumber>
    </recommendedName>
    <alternativeName>
        <fullName evidence="21">Beta-1,2-N-acetylglucosaminyltransferase II</fullName>
    </alternativeName>
    <alternativeName>
        <fullName evidence="20">GlcNAc-T II</fullName>
    </alternativeName>
    <alternativeName>
        <fullName evidence="19">Mannoside acetylglucosaminyltransferase 2</fullName>
    </alternativeName>
    <alternativeName>
        <fullName evidence="18">N-glycosyl-oligosaccharide-glycoprotein N-acetylglucosaminyltransferase II</fullName>
    </alternativeName>
</protein>
<evidence type="ECO:0000256" key="7">
    <source>
        <dbReference type="ARBA" id="ARBA00022676"/>
    </source>
</evidence>
<evidence type="ECO:0000256" key="4">
    <source>
        <dbReference type="ARBA" id="ARBA00011011"/>
    </source>
</evidence>
<dbReference type="InterPro" id="IPR007754">
    <property type="entry name" value="GlcNAc_II"/>
</dbReference>
<evidence type="ECO:0000256" key="15">
    <source>
        <dbReference type="ARBA" id="ARBA00023157"/>
    </source>
</evidence>
<evidence type="ECO:0000256" key="25">
    <source>
        <dbReference type="PIRSR" id="PIRSR607754-3"/>
    </source>
</evidence>
<keyword evidence="10 24" id="KW-0479">Metal-binding</keyword>
<dbReference type="Proteomes" id="UP001519460">
    <property type="component" value="Unassembled WGS sequence"/>
</dbReference>
<keyword evidence="7" id="KW-0328">Glycosyltransferase</keyword>
<evidence type="ECO:0000256" key="16">
    <source>
        <dbReference type="ARBA" id="ARBA00023180"/>
    </source>
</evidence>
<comment type="caution">
    <text evidence="27">The sequence shown here is derived from an EMBL/GenBank/DDBJ whole genome shotgun (WGS) entry which is preliminary data.</text>
</comment>
<evidence type="ECO:0000256" key="6">
    <source>
        <dbReference type="ARBA" id="ARBA00014817"/>
    </source>
</evidence>
<evidence type="ECO:0000256" key="2">
    <source>
        <dbReference type="ARBA" id="ARBA00004323"/>
    </source>
</evidence>
<dbReference type="GO" id="GO:0046872">
    <property type="term" value="F:metal ion binding"/>
    <property type="evidence" value="ECO:0007669"/>
    <property type="project" value="UniProtKB-KW"/>
</dbReference>
<evidence type="ECO:0000313" key="27">
    <source>
        <dbReference type="EMBL" id="KAK7475358.1"/>
    </source>
</evidence>
<keyword evidence="14" id="KW-0472">Membrane</keyword>
<feature type="binding site" evidence="23">
    <location>
        <begin position="155"/>
        <end position="159"/>
    </location>
    <ligand>
        <name>substrate</name>
    </ligand>
</feature>
<proteinExistence type="inferred from homology"/>
<feature type="binding site" evidence="24">
    <location>
        <position position="406"/>
    </location>
    <ligand>
        <name>Mn(2+)</name>
        <dbReference type="ChEBI" id="CHEBI:29035"/>
    </ligand>
</feature>
<keyword evidence="8" id="KW-0808">Transferase</keyword>
<evidence type="ECO:0000256" key="24">
    <source>
        <dbReference type="PIRSR" id="PIRSR607754-2"/>
    </source>
</evidence>
<dbReference type="GO" id="GO:0008455">
    <property type="term" value="F:alpha-1,6-mannosylglycoprotein 2-beta-N-acetylglucosaminyltransferase activity"/>
    <property type="evidence" value="ECO:0007669"/>
    <property type="project" value="UniProtKB-EC"/>
</dbReference>
<keyword evidence="16" id="KW-0325">Glycoprotein</keyword>
<feature type="disulfide bond" evidence="25">
    <location>
        <begin position="371"/>
        <end position="473"/>
    </location>
</feature>
<evidence type="ECO:0000256" key="23">
    <source>
        <dbReference type="PIRSR" id="PIRSR607754-1"/>
    </source>
</evidence>
<feature type="binding site" evidence="23">
    <location>
        <begin position="261"/>
        <end position="265"/>
    </location>
    <ligand>
        <name>substrate</name>
    </ligand>
</feature>
<dbReference type="EMBL" id="JACVVK020000408">
    <property type="protein sequence ID" value="KAK7475358.1"/>
    <property type="molecule type" value="Genomic_DNA"/>
</dbReference>
<feature type="disulfide bond" evidence="25">
    <location>
        <begin position="228"/>
        <end position="242"/>
    </location>
</feature>
<keyword evidence="15 25" id="KW-1015">Disulfide bond</keyword>
<evidence type="ECO:0000256" key="19">
    <source>
        <dbReference type="ARBA" id="ARBA00031203"/>
    </source>
</evidence>
<keyword evidence="12" id="KW-1133">Transmembrane helix</keyword>
<keyword evidence="26" id="KW-0732">Signal</keyword>
<comment type="similarity">
    <text evidence="4">Belongs to the glycosyltransferase 16 (GT16) protein family.</text>
</comment>
<feature type="disulfide bond" evidence="25">
    <location>
        <begin position="366"/>
        <end position="389"/>
    </location>
</feature>
<reference evidence="27 28" key="1">
    <citation type="journal article" date="2023" name="Sci. Data">
        <title>Genome assembly of the Korean intertidal mud-creeper Batillaria attramentaria.</title>
        <authorList>
            <person name="Patra A.K."/>
            <person name="Ho P.T."/>
            <person name="Jun S."/>
            <person name="Lee S.J."/>
            <person name="Kim Y."/>
            <person name="Won Y.J."/>
        </authorList>
    </citation>
    <scope>NUCLEOTIDE SEQUENCE [LARGE SCALE GENOMIC DNA]</scope>
    <source>
        <strain evidence="27">Wonlab-2016</strain>
    </source>
</reference>
<gene>
    <name evidence="27" type="ORF">BaRGS_00033376</name>
</gene>
<evidence type="ECO:0000313" key="28">
    <source>
        <dbReference type="Proteomes" id="UP001519460"/>
    </source>
</evidence>
<evidence type="ECO:0000256" key="13">
    <source>
        <dbReference type="ARBA" id="ARBA00023034"/>
    </source>
</evidence>
<feature type="signal peptide" evidence="26">
    <location>
        <begin position="1"/>
        <end position="32"/>
    </location>
</feature>
<evidence type="ECO:0000256" key="21">
    <source>
        <dbReference type="ARBA" id="ARBA00032915"/>
    </source>
</evidence>
<keyword evidence="17 24" id="KW-0464">Manganese</keyword>
<comment type="subcellular location">
    <subcellularLocation>
        <location evidence="2">Golgi apparatus membrane</location>
        <topology evidence="2">Single-pass type II membrane protein</topology>
    </subcellularLocation>
</comment>
<dbReference type="AlphaFoldDB" id="A0ABD0JK39"/>
<feature type="binding site" evidence="24">
    <location>
        <position position="293"/>
    </location>
    <ligand>
        <name>Mn(2+)</name>
        <dbReference type="ChEBI" id="CHEBI:29035"/>
    </ligand>
</feature>
<keyword evidence="13" id="KW-0333">Golgi apparatus</keyword>
<accession>A0ABD0JK39</accession>
<dbReference type="GO" id="GO:0000139">
    <property type="term" value="C:Golgi membrane"/>
    <property type="evidence" value="ECO:0007669"/>
    <property type="project" value="UniProtKB-SubCell"/>
</dbReference>
<dbReference type="Gene3D" id="3.90.550.10">
    <property type="entry name" value="Spore Coat Polysaccharide Biosynthesis Protein SpsA, Chain A"/>
    <property type="match status" value="1"/>
</dbReference>
<comment type="cofactor">
    <cofactor evidence="1 24">
        <name>Mn(2+)</name>
        <dbReference type="ChEBI" id="CHEBI:29035"/>
    </cofactor>
</comment>
<evidence type="ECO:0000256" key="14">
    <source>
        <dbReference type="ARBA" id="ARBA00023136"/>
    </source>
</evidence>
<evidence type="ECO:0000256" key="20">
    <source>
        <dbReference type="ARBA" id="ARBA00032552"/>
    </source>
</evidence>
<dbReference type="Pfam" id="PF05060">
    <property type="entry name" value="MGAT2"/>
    <property type="match status" value="1"/>
</dbReference>
<dbReference type="EC" id="2.4.1.143" evidence="5"/>
<evidence type="ECO:0000256" key="17">
    <source>
        <dbReference type="ARBA" id="ARBA00023211"/>
    </source>
</evidence>
<feature type="disulfide bond" evidence="25">
    <location>
        <begin position="410"/>
        <end position="420"/>
    </location>
</feature>
<sequence length="486" mass="56454">MRFRPRRMLHLLMAVTMVLFVVVNFHIQPSSREEEIRYQEMQMMGINPRPVEDMHVQVGNGPRHDEGGGDTKVGGGESDLKGVSLERPLHPRIVIAANENHTEPLPFKGPDSSINTSDTEQIQREIRRINEEQFVQNLNTFGLALGLDSIVMVVQVHNRVDHLRLLVESLQKVRNIEQVLLIVSHDVFSHELNSLVRSITFCPVLQIFFPYSQQIYHDRFPGNDPNDCPRDIKKDQALIKKCNNAEYPDKYGHYRESKYCQTKHHWIWKLQFVFERVRLLEGYGGHVLLLEDDYYVSEDILFSLKMMNNLRNKDCPDCRMLVLGNYDKTQNYIVNGGKVERAYWISSKHNMGMAFTKSLWHLIKKCGQEFCDFDDYNWDWTLQHLSMKCIPDKIRLLKMKATRIFHLGECGGMHTKNKNCDLAAKAKQVGETLSKNQQYLFPNTIVINGESRLKLRDPKPNGGWGDLRDRTMCKSFFNASIAPFLR</sequence>
<evidence type="ECO:0000256" key="26">
    <source>
        <dbReference type="SAM" id="SignalP"/>
    </source>
</evidence>
<evidence type="ECO:0000256" key="8">
    <source>
        <dbReference type="ARBA" id="ARBA00022679"/>
    </source>
</evidence>
<evidence type="ECO:0000256" key="18">
    <source>
        <dbReference type="ARBA" id="ARBA00029663"/>
    </source>
</evidence>
<keyword evidence="9" id="KW-0812">Transmembrane</keyword>
<feature type="disulfide bond" evidence="25">
    <location>
        <begin position="315"/>
        <end position="318"/>
    </location>
</feature>
<keyword evidence="11" id="KW-0735">Signal-anchor</keyword>
<dbReference type="InterPro" id="IPR029044">
    <property type="entry name" value="Nucleotide-diphossugar_trans"/>
</dbReference>
<dbReference type="PANTHER" id="PTHR12871:SF0">
    <property type="entry name" value="ALPHA-1,6-MANNOSYL-GLYCOPROTEIN 2-BETA-N-ACETYLGLUCOSAMINYLTRANSFERASE"/>
    <property type="match status" value="1"/>
</dbReference>
<dbReference type="SUPFAM" id="SSF53448">
    <property type="entry name" value="Nucleotide-diphospho-sugar transferases"/>
    <property type="match status" value="1"/>
</dbReference>
<evidence type="ECO:0000256" key="1">
    <source>
        <dbReference type="ARBA" id="ARBA00001936"/>
    </source>
</evidence>
<evidence type="ECO:0000256" key="10">
    <source>
        <dbReference type="ARBA" id="ARBA00022723"/>
    </source>
</evidence>